<gene>
    <name evidence="14" type="ORF">BCR44DRAFT_100620</name>
</gene>
<dbReference type="InterPro" id="IPR050603">
    <property type="entry name" value="MYST_HAT"/>
</dbReference>
<dbReference type="PROSITE" id="PS51726">
    <property type="entry name" value="MYST_HAT"/>
    <property type="match status" value="1"/>
</dbReference>
<evidence type="ECO:0000256" key="7">
    <source>
        <dbReference type="ARBA" id="ARBA00022833"/>
    </source>
</evidence>
<feature type="non-terminal residue" evidence="14">
    <location>
        <position position="1"/>
    </location>
</feature>
<dbReference type="GO" id="GO:0004402">
    <property type="term" value="F:histone acetyltransferase activity"/>
    <property type="evidence" value="ECO:0007669"/>
    <property type="project" value="InterPro"/>
</dbReference>
<dbReference type="GO" id="GO:0003712">
    <property type="term" value="F:transcription coregulator activity"/>
    <property type="evidence" value="ECO:0007669"/>
    <property type="project" value="TreeGrafter"/>
</dbReference>
<dbReference type="EMBL" id="MCFL01000002">
    <property type="protein sequence ID" value="ORZ40784.1"/>
    <property type="molecule type" value="Genomic_DNA"/>
</dbReference>
<comment type="caution">
    <text evidence="14">The sequence shown here is derived from an EMBL/GenBank/DDBJ whole genome shotgun (WGS) entry which is preliminary data.</text>
</comment>
<dbReference type="Pfam" id="PF01853">
    <property type="entry name" value="MOZ_SAS"/>
    <property type="match status" value="1"/>
</dbReference>
<dbReference type="Proteomes" id="UP000193411">
    <property type="component" value="Unassembled WGS sequence"/>
</dbReference>
<dbReference type="GO" id="GO:0070775">
    <property type="term" value="C:H3 histone acetyltransferase complex"/>
    <property type="evidence" value="ECO:0007669"/>
    <property type="project" value="UniProtKB-ARBA"/>
</dbReference>
<comment type="subcellular location">
    <subcellularLocation>
        <location evidence="1 12">Nucleus</location>
    </subcellularLocation>
</comment>
<dbReference type="FunFam" id="3.40.630.30:FF:000001">
    <property type="entry name" value="Histone acetyltransferase"/>
    <property type="match status" value="1"/>
</dbReference>
<keyword evidence="10 12" id="KW-0539">Nucleus</keyword>
<dbReference type="PANTHER" id="PTHR10615">
    <property type="entry name" value="HISTONE ACETYLTRANSFERASE"/>
    <property type="match status" value="1"/>
</dbReference>
<evidence type="ECO:0000256" key="10">
    <source>
        <dbReference type="ARBA" id="ARBA00023242"/>
    </source>
</evidence>
<dbReference type="OrthoDB" id="787137at2759"/>
<keyword evidence="9" id="KW-0007">Acetylation</keyword>
<dbReference type="GO" id="GO:0031507">
    <property type="term" value="P:heterochromatin formation"/>
    <property type="evidence" value="ECO:0007669"/>
    <property type="project" value="UniProtKB-ARBA"/>
</dbReference>
<evidence type="ECO:0000256" key="5">
    <source>
        <dbReference type="ARBA" id="ARBA00022723"/>
    </source>
</evidence>
<dbReference type="Gene3D" id="3.40.630.30">
    <property type="match status" value="1"/>
</dbReference>
<feature type="domain" description="MYST-type HAT" evidence="13">
    <location>
        <begin position="19"/>
        <end position="217"/>
    </location>
</feature>
<evidence type="ECO:0000256" key="4">
    <source>
        <dbReference type="ARBA" id="ARBA00022679"/>
    </source>
</evidence>
<proteinExistence type="inferred from homology"/>
<comment type="catalytic activity">
    <reaction evidence="12">
        <text>L-lysyl-[protein] + acetyl-CoA = N(6)-acetyl-L-lysyl-[protein] + CoA + H(+)</text>
        <dbReference type="Rhea" id="RHEA:45948"/>
        <dbReference type="Rhea" id="RHEA-COMP:9752"/>
        <dbReference type="Rhea" id="RHEA-COMP:10731"/>
        <dbReference type="ChEBI" id="CHEBI:15378"/>
        <dbReference type="ChEBI" id="CHEBI:29969"/>
        <dbReference type="ChEBI" id="CHEBI:57287"/>
        <dbReference type="ChEBI" id="CHEBI:57288"/>
        <dbReference type="ChEBI" id="CHEBI:61930"/>
        <dbReference type="EC" id="2.3.1.48"/>
    </reaction>
</comment>
<dbReference type="InterPro" id="IPR016181">
    <property type="entry name" value="Acyl_CoA_acyltransferase"/>
</dbReference>
<dbReference type="PANTHER" id="PTHR10615:SF161">
    <property type="entry name" value="HISTONE ACETYLTRANSFERASE KAT7"/>
    <property type="match status" value="1"/>
</dbReference>
<keyword evidence="14" id="KW-0012">Acyltransferase</keyword>
<dbReference type="AlphaFoldDB" id="A0A1Y2I3I7"/>
<dbReference type="Pfam" id="PF17772">
    <property type="entry name" value="zf-MYST"/>
    <property type="match status" value="1"/>
</dbReference>
<dbReference type="FunFam" id="3.30.60.60:FF:000001">
    <property type="entry name" value="Histone acetyltransferase"/>
    <property type="match status" value="1"/>
</dbReference>
<dbReference type="SUPFAM" id="SSF55729">
    <property type="entry name" value="Acyl-CoA N-acyltransferases (Nat)"/>
    <property type="match status" value="1"/>
</dbReference>
<evidence type="ECO:0000313" key="15">
    <source>
        <dbReference type="Proteomes" id="UP000193411"/>
    </source>
</evidence>
<accession>A0A1Y2I3I7</accession>
<keyword evidence="7" id="KW-0862">Zinc</keyword>
<evidence type="ECO:0000256" key="2">
    <source>
        <dbReference type="ARBA" id="ARBA00010107"/>
    </source>
</evidence>
<evidence type="ECO:0000259" key="13">
    <source>
        <dbReference type="PROSITE" id="PS51726"/>
    </source>
</evidence>
<evidence type="ECO:0000256" key="12">
    <source>
        <dbReference type="RuleBase" id="RU361211"/>
    </source>
</evidence>
<dbReference type="Gene3D" id="1.10.10.10">
    <property type="entry name" value="Winged helix-like DNA-binding domain superfamily/Winged helix DNA-binding domain"/>
    <property type="match status" value="1"/>
</dbReference>
<reference evidence="14 15" key="1">
    <citation type="submission" date="2016-07" db="EMBL/GenBank/DDBJ databases">
        <title>Pervasive Adenine N6-methylation of Active Genes in Fungi.</title>
        <authorList>
            <consortium name="DOE Joint Genome Institute"/>
            <person name="Mondo S.J."/>
            <person name="Dannebaum R.O."/>
            <person name="Kuo R.C."/>
            <person name="Labutti K."/>
            <person name="Haridas S."/>
            <person name="Kuo A."/>
            <person name="Salamov A."/>
            <person name="Ahrendt S.R."/>
            <person name="Lipzen A."/>
            <person name="Sullivan W."/>
            <person name="Andreopoulos W.B."/>
            <person name="Clum A."/>
            <person name="Lindquist E."/>
            <person name="Daum C."/>
            <person name="Ramamoorthy G.K."/>
            <person name="Gryganskyi A."/>
            <person name="Culley D."/>
            <person name="Magnuson J.K."/>
            <person name="James T.Y."/>
            <person name="O'Malley M.A."/>
            <person name="Stajich J.E."/>
            <person name="Spatafora J.W."/>
            <person name="Visel A."/>
            <person name="Grigoriev I.V."/>
        </authorList>
    </citation>
    <scope>NUCLEOTIDE SEQUENCE [LARGE SCALE GENOMIC DNA]</scope>
    <source>
        <strain evidence="14 15">PL171</strain>
    </source>
</reference>
<dbReference type="GO" id="GO:0006357">
    <property type="term" value="P:regulation of transcription by RNA polymerase II"/>
    <property type="evidence" value="ECO:0007669"/>
    <property type="project" value="TreeGrafter"/>
</dbReference>
<keyword evidence="15" id="KW-1185">Reference proteome</keyword>
<dbReference type="EC" id="2.3.1.48" evidence="3 12"/>
<evidence type="ECO:0000256" key="6">
    <source>
        <dbReference type="ARBA" id="ARBA00022771"/>
    </source>
</evidence>
<protein>
    <recommendedName>
        <fullName evidence="3 12">Histone acetyltransferase</fullName>
        <ecNumber evidence="3 12">2.3.1.48</ecNumber>
    </recommendedName>
</protein>
<evidence type="ECO:0000256" key="1">
    <source>
        <dbReference type="ARBA" id="ARBA00004123"/>
    </source>
</evidence>
<keyword evidence="6" id="KW-0863">Zinc-finger</keyword>
<evidence type="ECO:0000256" key="8">
    <source>
        <dbReference type="ARBA" id="ARBA00022853"/>
    </source>
</evidence>
<dbReference type="Gene3D" id="3.30.60.60">
    <property type="entry name" value="N-acetyl transferase-like"/>
    <property type="match status" value="1"/>
</dbReference>
<name>A0A1Y2I3I7_9FUNG</name>
<keyword evidence="8" id="KW-0156">Chromatin regulator</keyword>
<dbReference type="InterPro" id="IPR036388">
    <property type="entry name" value="WH-like_DNA-bd_sf"/>
</dbReference>
<evidence type="ECO:0000256" key="3">
    <source>
        <dbReference type="ARBA" id="ARBA00013184"/>
    </source>
</evidence>
<evidence type="ECO:0000256" key="9">
    <source>
        <dbReference type="ARBA" id="ARBA00022990"/>
    </source>
</evidence>
<evidence type="ECO:0000313" key="14">
    <source>
        <dbReference type="EMBL" id="ORZ40784.1"/>
    </source>
</evidence>
<keyword evidence="4 14" id="KW-0808">Transferase</keyword>
<dbReference type="GO" id="GO:0005634">
    <property type="term" value="C:nucleus"/>
    <property type="evidence" value="ECO:0007669"/>
    <property type="project" value="UniProtKB-SubCell"/>
</dbReference>
<dbReference type="InterPro" id="IPR002717">
    <property type="entry name" value="HAT_MYST-type"/>
</dbReference>
<dbReference type="GO" id="GO:0008270">
    <property type="term" value="F:zinc ion binding"/>
    <property type="evidence" value="ECO:0007669"/>
    <property type="project" value="UniProtKB-KW"/>
</dbReference>
<dbReference type="InterPro" id="IPR040706">
    <property type="entry name" value="Zf-MYST"/>
</dbReference>
<evidence type="ECO:0000256" key="11">
    <source>
        <dbReference type="PIRSR" id="PIRSR602717-51"/>
    </source>
</evidence>
<dbReference type="STRING" id="765915.A0A1Y2I3I7"/>
<dbReference type="GO" id="GO:0003682">
    <property type="term" value="F:chromatin binding"/>
    <property type="evidence" value="ECO:0007669"/>
    <property type="project" value="TreeGrafter"/>
</dbReference>
<sequence length="217" mass="24825">TDPALSASTALLPPPPPLDAGNNIQWLHIGKYKIRTWYPAPYPQEYTRGTSLYLCEFCLKYMASEFVVARHKAKCALRYPPGREIYRDADAGRSVFEVDGRMAKVYCQNLCLLAKLFLDHKTLFYDVENFLFYVLTENHPTRGCHLVAYFSKEKHSSAGYNLSCIMTLPPHQRKGYGQFLIAFSYLLTRREGKLGSPEKPLSDLGAFSYRSYWRAAV</sequence>
<comment type="similarity">
    <text evidence="2 12">Belongs to the MYST (SAS/MOZ) family.</text>
</comment>
<feature type="non-terminal residue" evidence="14">
    <location>
        <position position="217"/>
    </location>
</feature>
<organism evidence="14 15">
    <name type="scientific">Catenaria anguillulae PL171</name>
    <dbReference type="NCBI Taxonomy" id="765915"/>
    <lineage>
        <taxon>Eukaryota</taxon>
        <taxon>Fungi</taxon>
        <taxon>Fungi incertae sedis</taxon>
        <taxon>Blastocladiomycota</taxon>
        <taxon>Blastocladiomycetes</taxon>
        <taxon>Blastocladiales</taxon>
        <taxon>Catenariaceae</taxon>
        <taxon>Catenaria</taxon>
    </lineage>
</organism>
<feature type="active site" description="Proton donor/acceptor" evidence="11">
    <location>
        <position position="198"/>
    </location>
</feature>
<keyword evidence="5" id="KW-0479">Metal-binding</keyword>